<dbReference type="Proteomes" id="UP000245880">
    <property type="component" value="Unassembled WGS sequence"/>
</dbReference>
<feature type="binding site" evidence="10">
    <location>
        <position position="164"/>
    </location>
    <ligand>
        <name>Mn(2+)</name>
        <dbReference type="ChEBI" id="CHEBI:29035"/>
    </ligand>
</feature>
<dbReference type="Pfam" id="PF01867">
    <property type="entry name" value="Cas_Cas1"/>
    <property type="match status" value="1"/>
</dbReference>
<feature type="binding site" evidence="10">
    <location>
        <position position="229"/>
    </location>
    <ligand>
        <name>Mn(2+)</name>
        <dbReference type="ChEBI" id="CHEBI:29035"/>
    </ligand>
</feature>
<keyword evidence="7 10" id="KW-0238">DNA-binding</keyword>
<protein>
    <recommendedName>
        <fullName evidence="10">CRISPR-associated endonuclease Cas1</fullName>
        <ecNumber evidence="10">3.1.-.-</ecNumber>
    </recommendedName>
</protein>
<evidence type="ECO:0000256" key="5">
    <source>
        <dbReference type="ARBA" id="ARBA00022842"/>
    </source>
</evidence>
<dbReference type="EC" id="3.1.-.-" evidence="10"/>
<dbReference type="Gene3D" id="1.20.120.920">
    <property type="entry name" value="CRISPR-associated endonuclease Cas1, C-terminal domain"/>
    <property type="match status" value="1"/>
</dbReference>
<dbReference type="CDD" id="cd09634">
    <property type="entry name" value="Cas1_I-II-III"/>
    <property type="match status" value="1"/>
</dbReference>
<comment type="subunit">
    <text evidence="9 10">Homodimer, forms a heterotetramer with a Cas2 homodimer.</text>
</comment>
<evidence type="ECO:0000256" key="10">
    <source>
        <dbReference type="HAMAP-Rule" id="MF_01470"/>
    </source>
</evidence>
<dbReference type="EMBL" id="QGDT01000007">
    <property type="protein sequence ID" value="PWJ57298.1"/>
    <property type="molecule type" value="Genomic_DNA"/>
</dbReference>
<feature type="binding site" evidence="10">
    <location>
        <position position="244"/>
    </location>
    <ligand>
        <name>Mn(2+)</name>
        <dbReference type="ChEBI" id="CHEBI:29035"/>
    </ligand>
</feature>
<dbReference type="GO" id="GO:0004519">
    <property type="term" value="F:endonuclease activity"/>
    <property type="evidence" value="ECO:0007669"/>
    <property type="project" value="UniProtKB-UniRule"/>
</dbReference>
<keyword evidence="5 10" id="KW-0460">Magnesium</keyword>
<dbReference type="InterPro" id="IPR050646">
    <property type="entry name" value="Cas1"/>
</dbReference>
<proteinExistence type="inferred from homology"/>
<reference evidence="11 12" key="1">
    <citation type="submission" date="2018-03" db="EMBL/GenBank/DDBJ databases">
        <title>Genomic Encyclopedia of Archaeal and Bacterial Type Strains, Phase II (KMG-II): from individual species to whole genera.</title>
        <authorList>
            <person name="Goeker M."/>
        </authorList>
    </citation>
    <scope>NUCLEOTIDE SEQUENCE [LARGE SCALE GENOMIC DNA]</scope>
    <source>
        <strain evidence="11 12">DSM 100346</strain>
    </source>
</reference>
<evidence type="ECO:0000256" key="4">
    <source>
        <dbReference type="ARBA" id="ARBA00022801"/>
    </source>
</evidence>
<dbReference type="InterPro" id="IPR002729">
    <property type="entry name" value="CRISPR-assoc_Cas1"/>
</dbReference>
<keyword evidence="4 10" id="KW-0378">Hydrolase</keyword>
<evidence type="ECO:0000256" key="9">
    <source>
        <dbReference type="ARBA" id="ARBA00038592"/>
    </source>
</evidence>
<comment type="caution">
    <text evidence="11">The sequence shown here is derived from an EMBL/GenBank/DDBJ whole genome shotgun (WGS) entry which is preliminary data.</text>
</comment>
<dbReference type="Gene3D" id="3.100.10.20">
    <property type="entry name" value="CRISPR-associated endonuclease Cas1, N-terminal domain"/>
    <property type="match status" value="1"/>
</dbReference>
<evidence type="ECO:0000256" key="3">
    <source>
        <dbReference type="ARBA" id="ARBA00022759"/>
    </source>
</evidence>
<dbReference type="RefSeq" id="WP_109674949.1">
    <property type="nucleotide sequence ID" value="NZ_QGDT01000007.1"/>
</dbReference>
<dbReference type="GO" id="GO:0043571">
    <property type="term" value="P:maintenance of CRISPR repeat elements"/>
    <property type="evidence" value="ECO:0007669"/>
    <property type="project" value="UniProtKB-UniRule"/>
</dbReference>
<dbReference type="GO" id="GO:0051607">
    <property type="term" value="P:defense response to virus"/>
    <property type="evidence" value="ECO:0007669"/>
    <property type="project" value="UniProtKB-UniRule"/>
</dbReference>
<name>A0A316AJ23_9BACT</name>
<dbReference type="PANTHER" id="PTHR34353:SF2">
    <property type="entry name" value="CRISPR-ASSOCIATED ENDONUCLEASE CAS1 1"/>
    <property type="match status" value="1"/>
</dbReference>
<organism evidence="11 12">
    <name type="scientific">Dyadobacter jejuensis</name>
    <dbReference type="NCBI Taxonomy" id="1082580"/>
    <lineage>
        <taxon>Bacteria</taxon>
        <taxon>Pseudomonadati</taxon>
        <taxon>Bacteroidota</taxon>
        <taxon>Cytophagia</taxon>
        <taxon>Cytophagales</taxon>
        <taxon>Spirosomataceae</taxon>
        <taxon>Dyadobacter</taxon>
    </lineage>
</organism>
<gene>
    <name evidence="10" type="primary">cas1</name>
    <name evidence="11" type="ORF">CLV98_1074</name>
</gene>
<comment type="cofactor">
    <cofactor evidence="10">
        <name>Mg(2+)</name>
        <dbReference type="ChEBI" id="CHEBI:18420"/>
    </cofactor>
    <cofactor evidence="10">
        <name>Mn(2+)</name>
        <dbReference type="ChEBI" id="CHEBI:29035"/>
    </cofactor>
</comment>
<evidence type="ECO:0000256" key="8">
    <source>
        <dbReference type="ARBA" id="ARBA00023211"/>
    </source>
</evidence>
<keyword evidence="2 10" id="KW-0479">Metal-binding</keyword>
<keyword evidence="6 10" id="KW-0051">Antiviral defense</keyword>
<evidence type="ECO:0000256" key="6">
    <source>
        <dbReference type="ARBA" id="ARBA00023118"/>
    </source>
</evidence>
<evidence type="ECO:0000256" key="1">
    <source>
        <dbReference type="ARBA" id="ARBA00022722"/>
    </source>
</evidence>
<dbReference type="HAMAP" id="MF_01470">
    <property type="entry name" value="Cas1"/>
    <property type="match status" value="1"/>
</dbReference>
<keyword evidence="12" id="KW-1185">Reference proteome</keyword>
<accession>A0A316AJ23</accession>
<evidence type="ECO:0000313" key="12">
    <source>
        <dbReference type="Proteomes" id="UP000245880"/>
    </source>
</evidence>
<keyword evidence="1 10" id="KW-0540">Nuclease</keyword>
<dbReference type="AlphaFoldDB" id="A0A316AJ23"/>
<dbReference type="InterPro" id="IPR042211">
    <property type="entry name" value="CRISPR-assoc_Cas1_N"/>
</dbReference>
<dbReference type="OrthoDB" id="9803119at2"/>
<keyword evidence="8 10" id="KW-0464">Manganese</keyword>
<dbReference type="InterPro" id="IPR042206">
    <property type="entry name" value="CRISPR-assoc_Cas1_C"/>
</dbReference>
<dbReference type="GO" id="GO:0046872">
    <property type="term" value="F:metal ion binding"/>
    <property type="evidence" value="ECO:0007669"/>
    <property type="project" value="UniProtKB-UniRule"/>
</dbReference>
<comment type="similarity">
    <text evidence="10">Belongs to the CRISPR-associated endonuclease Cas1 family.</text>
</comment>
<comment type="function">
    <text evidence="10">CRISPR (clustered regularly interspaced short palindromic repeat), is an adaptive immune system that provides protection against mobile genetic elements (viruses, transposable elements and conjugative plasmids). CRISPR clusters contain spacers, sequences complementary to antecedent mobile elements, and target invading nucleic acids. CRISPR clusters are transcribed and processed into CRISPR RNA (crRNA). Acts as a dsDNA endonuclease. Involved in the integration of spacer DNA into the CRISPR cassette.</text>
</comment>
<dbReference type="NCBIfam" id="TIGR00287">
    <property type="entry name" value="cas1"/>
    <property type="match status" value="1"/>
</dbReference>
<evidence type="ECO:0000313" key="11">
    <source>
        <dbReference type="EMBL" id="PWJ57298.1"/>
    </source>
</evidence>
<dbReference type="GO" id="GO:0003677">
    <property type="term" value="F:DNA binding"/>
    <property type="evidence" value="ECO:0007669"/>
    <property type="project" value="UniProtKB-KW"/>
</dbReference>
<dbReference type="PANTHER" id="PTHR34353">
    <property type="entry name" value="CRISPR-ASSOCIATED ENDONUCLEASE CAS1 1"/>
    <property type="match status" value="1"/>
</dbReference>
<dbReference type="GO" id="GO:0016787">
    <property type="term" value="F:hydrolase activity"/>
    <property type="evidence" value="ECO:0007669"/>
    <property type="project" value="UniProtKB-KW"/>
</dbReference>
<keyword evidence="3 10" id="KW-0255">Endonuclease</keyword>
<evidence type="ECO:0000256" key="2">
    <source>
        <dbReference type="ARBA" id="ARBA00022723"/>
    </source>
</evidence>
<sequence>MTFSQLVLNKRGSSITIRNGRYCVRTPERESFIPVQEIRTIHMHPATKLTYEVIVTALQQNTDMLFIDRKGDPVGRVWGTKFGSISTIRKNQLAFSTRIESIEWITKILIQKGENQQLVLELLQILTDQDVKPFCNNIDRYLAKMKCHQIDDFSETFATYRGLEGSMSRSYFEGINQVLPKRYRFEKRSKRPAQDMFNCLLNYAYGMLYGICESALIHAGVDPAIGVMHRDEYNRPVLVYDFIEQFRHWADYVVTYLCVQEVVFESFFDIENGNFWLNTHGKRILIQSFNDYLYEIVNLEGISRSRINHCDLEAQRFASMLKKFT</sequence>
<evidence type="ECO:0000256" key="7">
    <source>
        <dbReference type="ARBA" id="ARBA00023125"/>
    </source>
</evidence>